<accession>A0A1R1JWP3</accession>
<sequence length="295" mass="30563">MDMLWVVFALCRAVSAGAAAVLFGASAMLALGGSPRLGVAAETALRPALLRIGAAGLVATLCLLPLQAASIAGDWRAMLDGEMLDTVTLQTGYGQAWVVRALCAAAVLGVALGLRPGRPSWLAGPAAVALAPLAFSGHAAMHEGGWGVAHAASDYLHLLAAAFWLGSLPVFLSWLAAWQRPRDRAEATRALLRFSAWGHVAVAALLLSGAANAALILGPALPDAGWAYVRVLLLKIALALAMTGLALANRYRWIARIRAEPALALHAIRRNTVWEMLLGAAVLVIVGGLGLMSPS</sequence>
<dbReference type="GO" id="GO:0006825">
    <property type="term" value="P:copper ion transport"/>
    <property type="evidence" value="ECO:0007669"/>
    <property type="project" value="InterPro"/>
</dbReference>
<feature type="transmembrane region" description="Helical" evidence="6">
    <location>
        <begin position="52"/>
        <end position="73"/>
    </location>
</feature>
<dbReference type="Proteomes" id="UP000187251">
    <property type="component" value="Unassembled WGS sequence"/>
</dbReference>
<dbReference type="InterPro" id="IPR032694">
    <property type="entry name" value="CopC/D"/>
</dbReference>
<evidence type="ECO:0000256" key="3">
    <source>
        <dbReference type="ARBA" id="ARBA00022692"/>
    </source>
</evidence>
<dbReference type="OrthoDB" id="8724681at2"/>
<dbReference type="InterPro" id="IPR047689">
    <property type="entry name" value="CopD"/>
</dbReference>
<organism evidence="8 9">
    <name type="scientific">Alcaligenes xylosoxydans xylosoxydans</name>
    <name type="common">Achromobacter xylosoxidans</name>
    <dbReference type="NCBI Taxonomy" id="85698"/>
    <lineage>
        <taxon>Bacteria</taxon>
        <taxon>Pseudomonadati</taxon>
        <taxon>Pseudomonadota</taxon>
        <taxon>Betaproteobacteria</taxon>
        <taxon>Burkholderiales</taxon>
        <taxon>Alcaligenaceae</taxon>
        <taxon>Achromobacter</taxon>
    </lineage>
</organism>
<feature type="transmembrane region" description="Helical" evidence="6">
    <location>
        <begin position="121"/>
        <end position="140"/>
    </location>
</feature>
<keyword evidence="2" id="KW-1003">Cell membrane</keyword>
<evidence type="ECO:0000256" key="5">
    <source>
        <dbReference type="ARBA" id="ARBA00023136"/>
    </source>
</evidence>
<protein>
    <submittedName>
        <fullName evidence="8">Cu resistance protein</fullName>
    </submittedName>
</protein>
<keyword evidence="3 6" id="KW-0812">Transmembrane</keyword>
<evidence type="ECO:0000256" key="6">
    <source>
        <dbReference type="SAM" id="Phobius"/>
    </source>
</evidence>
<dbReference type="PANTHER" id="PTHR34820:SF4">
    <property type="entry name" value="INNER MEMBRANE PROTEIN YEBZ"/>
    <property type="match status" value="1"/>
</dbReference>
<feature type="transmembrane region" description="Helical" evidence="6">
    <location>
        <begin position="227"/>
        <end position="248"/>
    </location>
</feature>
<feature type="transmembrane region" description="Helical" evidence="6">
    <location>
        <begin position="273"/>
        <end position="292"/>
    </location>
</feature>
<proteinExistence type="predicted"/>
<dbReference type="Pfam" id="PF05425">
    <property type="entry name" value="CopD"/>
    <property type="match status" value="1"/>
</dbReference>
<evidence type="ECO:0000256" key="4">
    <source>
        <dbReference type="ARBA" id="ARBA00022989"/>
    </source>
</evidence>
<dbReference type="PANTHER" id="PTHR34820">
    <property type="entry name" value="INNER MEMBRANE PROTEIN YEBZ"/>
    <property type="match status" value="1"/>
</dbReference>
<keyword evidence="4 6" id="KW-1133">Transmembrane helix</keyword>
<evidence type="ECO:0000313" key="8">
    <source>
        <dbReference type="EMBL" id="OMG90280.1"/>
    </source>
</evidence>
<dbReference type="NCBIfam" id="NF033808">
    <property type="entry name" value="copper_CopD"/>
    <property type="match status" value="1"/>
</dbReference>
<feature type="transmembrane region" description="Helical" evidence="6">
    <location>
        <begin position="6"/>
        <end position="31"/>
    </location>
</feature>
<feature type="transmembrane region" description="Helical" evidence="6">
    <location>
        <begin position="155"/>
        <end position="175"/>
    </location>
</feature>
<dbReference type="AlphaFoldDB" id="A0A1R1JWP3"/>
<gene>
    <name evidence="8" type="ORF">BIZ92_21795</name>
</gene>
<dbReference type="InterPro" id="IPR008457">
    <property type="entry name" value="Cu-R_CopD_dom"/>
</dbReference>
<feature type="domain" description="Copper resistance protein D" evidence="7">
    <location>
        <begin position="189"/>
        <end position="289"/>
    </location>
</feature>
<evidence type="ECO:0000259" key="7">
    <source>
        <dbReference type="Pfam" id="PF05425"/>
    </source>
</evidence>
<feature type="transmembrane region" description="Helical" evidence="6">
    <location>
        <begin position="93"/>
        <end position="114"/>
    </location>
</feature>
<feature type="transmembrane region" description="Helical" evidence="6">
    <location>
        <begin position="196"/>
        <end position="221"/>
    </location>
</feature>
<keyword evidence="5 6" id="KW-0472">Membrane</keyword>
<evidence type="ECO:0000313" key="9">
    <source>
        <dbReference type="Proteomes" id="UP000187251"/>
    </source>
</evidence>
<dbReference type="EMBL" id="MJMN01000007">
    <property type="protein sequence ID" value="OMG90280.1"/>
    <property type="molecule type" value="Genomic_DNA"/>
</dbReference>
<reference evidence="8 9" key="1">
    <citation type="submission" date="2016-09" db="EMBL/GenBank/DDBJ databases">
        <title>Phylogenomics of Achromobacter.</title>
        <authorList>
            <person name="Jeukens J."/>
            <person name="Freschi L."/>
            <person name="Vincent A.T."/>
            <person name="Emond-Rheault J.-G."/>
            <person name="Kukavica-Ibrulj I."/>
            <person name="Charette S.J."/>
            <person name="Levesque R.C."/>
        </authorList>
    </citation>
    <scope>NUCLEOTIDE SEQUENCE [LARGE SCALE GENOMIC DNA]</scope>
    <source>
        <strain evidence="8 9">AUS488</strain>
    </source>
</reference>
<comment type="subcellular location">
    <subcellularLocation>
        <location evidence="1">Cell membrane</location>
        <topology evidence="1">Multi-pass membrane protein</topology>
    </subcellularLocation>
</comment>
<name>A0A1R1JWP3_ALCXX</name>
<evidence type="ECO:0000256" key="2">
    <source>
        <dbReference type="ARBA" id="ARBA00022475"/>
    </source>
</evidence>
<dbReference type="GO" id="GO:0005886">
    <property type="term" value="C:plasma membrane"/>
    <property type="evidence" value="ECO:0007669"/>
    <property type="project" value="UniProtKB-SubCell"/>
</dbReference>
<evidence type="ECO:0000256" key="1">
    <source>
        <dbReference type="ARBA" id="ARBA00004651"/>
    </source>
</evidence>
<comment type="caution">
    <text evidence="8">The sequence shown here is derived from an EMBL/GenBank/DDBJ whole genome shotgun (WGS) entry which is preliminary data.</text>
</comment>